<dbReference type="PANTHER" id="PTHR23028">
    <property type="entry name" value="ACETYLTRANSFERASE"/>
    <property type="match status" value="1"/>
</dbReference>
<evidence type="ECO:0000313" key="4">
    <source>
        <dbReference type="Proteomes" id="UP001501161"/>
    </source>
</evidence>
<protein>
    <submittedName>
        <fullName evidence="3">Acyltransferase</fullName>
    </submittedName>
</protein>
<feature type="domain" description="Acyltransferase 3" evidence="2">
    <location>
        <begin position="12"/>
        <end position="323"/>
    </location>
</feature>
<accession>A0ABN2WQ42</accession>
<sequence length="344" mass="37387">MVLGDRLGDRDNNFDVLRLLAAWAVLVSHSYALVGLREPLHQLDTSLGHVGVLIFFAVSGLLIRRSWELDPSPRDFWIKRGLRLLPGLAVVALVTAFVLGPLVTRVSLVTYFSAGETWIYPLRIVVLLPFGADLPGVFDESIYGDSVNGPLWSLPVEVFAYLLLFLMGVVGLLRSRAAVTALAVAGLAWAAVWVTVTSPALGAVSVLAAFALAAATYDWRDRLVLSHPVAAAAFAACVLAGFGPEWLSVVVWTVGAVYLSFWFAYALPPVGRGLTRFGDASYGLYIWAFPVQQTIVQVLGGDIHPWLLVVVATPIVWLLAIASWRLVERRALARKPRPRPVPAT</sequence>
<feature type="transmembrane region" description="Helical" evidence="1">
    <location>
        <begin position="224"/>
        <end position="243"/>
    </location>
</feature>
<evidence type="ECO:0000259" key="2">
    <source>
        <dbReference type="Pfam" id="PF01757"/>
    </source>
</evidence>
<evidence type="ECO:0000313" key="3">
    <source>
        <dbReference type="EMBL" id="GAA2096654.1"/>
    </source>
</evidence>
<organism evidence="3 4">
    <name type="scientific">Nocardioides furvisabuli</name>
    <dbReference type="NCBI Taxonomy" id="375542"/>
    <lineage>
        <taxon>Bacteria</taxon>
        <taxon>Bacillati</taxon>
        <taxon>Actinomycetota</taxon>
        <taxon>Actinomycetes</taxon>
        <taxon>Propionibacteriales</taxon>
        <taxon>Nocardioidaceae</taxon>
        <taxon>Nocardioides</taxon>
    </lineage>
</organism>
<dbReference type="InterPro" id="IPR002656">
    <property type="entry name" value="Acyl_transf_3_dom"/>
</dbReference>
<proteinExistence type="predicted"/>
<keyword evidence="3" id="KW-0808">Transferase</keyword>
<evidence type="ECO:0000256" key="1">
    <source>
        <dbReference type="SAM" id="Phobius"/>
    </source>
</evidence>
<dbReference type="Pfam" id="PF01757">
    <property type="entry name" value="Acyl_transf_3"/>
    <property type="match status" value="1"/>
</dbReference>
<keyword evidence="1" id="KW-1133">Transmembrane helix</keyword>
<feature type="transmembrane region" description="Helical" evidence="1">
    <location>
        <begin position="46"/>
        <end position="63"/>
    </location>
</feature>
<gene>
    <name evidence="3" type="ORF">GCM10009726_04700</name>
</gene>
<dbReference type="GO" id="GO:0016746">
    <property type="term" value="F:acyltransferase activity"/>
    <property type="evidence" value="ECO:0007669"/>
    <property type="project" value="UniProtKB-KW"/>
</dbReference>
<dbReference type="InterPro" id="IPR050879">
    <property type="entry name" value="Acyltransferase_3"/>
</dbReference>
<feature type="transmembrane region" description="Helical" evidence="1">
    <location>
        <begin position="306"/>
        <end position="327"/>
    </location>
</feature>
<dbReference type="PANTHER" id="PTHR23028:SF53">
    <property type="entry name" value="ACYL_TRANSF_3 DOMAIN-CONTAINING PROTEIN"/>
    <property type="match status" value="1"/>
</dbReference>
<feature type="transmembrane region" description="Helical" evidence="1">
    <location>
        <begin position="151"/>
        <end position="170"/>
    </location>
</feature>
<comment type="caution">
    <text evidence="3">The sequence shown here is derived from an EMBL/GenBank/DDBJ whole genome shotgun (WGS) entry which is preliminary data.</text>
</comment>
<feature type="transmembrane region" description="Helical" evidence="1">
    <location>
        <begin position="16"/>
        <end position="34"/>
    </location>
</feature>
<keyword evidence="4" id="KW-1185">Reference proteome</keyword>
<keyword evidence="3" id="KW-0012">Acyltransferase</keyword>
<reference evidence="4" key="1">
    <citation type="journal article" date="2019" name="Int. J. Syst. Evol. Microbiol.">
        <title>The Global Catalogue of Microorganisms (GCM) 10K type strain sequencing project: providing services to taxonomists for standard genome sequencing and annotation.</title>
        <authorList>
            <consortium name="The Broad Institute Genomics Platform"/>
            <consortium name="The Broad Institute Genome Sequencing Center for Infectious Disease"/>
            <person name="Wu L."/>
            <person name="Ma J."/>
        </authorList>
    </citation>
    <scope>NUCLEOTIDE SEQUENCE [LARGE SCALE GENOMIC DNA]</scope>
    <source>
        <strain evidence="4">JCM 13813</strain>
    </source>
</reference>
<feature type="transmembrane region" description="Helical" evidence="1">
    <location>
        <begin position="84"/>
        <end position="103"/>
    </location>
</feature>
<keyword evidence="1" id="KW-0812">Transmembrane</keyword>
<feature type="transmembrane region" description="Helical" evidence="1">
    <location>
        <begin position="249"/>
        <end position="270"/>
    </location>
</feature>
<dbReference type="EMBL" id="BAAAMQ010000005">
    <property type="protein sequence ID" value="GAA2096654.1"/>
    <property type="molecule type" value="Genomic_DNA"/>
</dbReference>
<dbReference type="Proteomes" id="UP001501161">
    <property type="component" value="Unassembled WGS sequence"/>
</dbReference>
<name>A0ABN2WQ42_9ACTN</name>
<keyword evidence="1" id="KW-0472">Membrane</keyword>